<dbReference type="PANTHER" id="PTHR43401:SF2">
    <property type="entry name" value="L-THREONINE 3-DEHYDROGENASE"/>
    <property type="match status" value="1"/>
</dbReference>
<dbReference type="PANTHER" id="PTHR43401">
    <property type="entry name" value="L-THREONINE 3-DEHYDROGENASE"/>
    <property type="match status" value="1"/>
</dbReference>
<dbReference type="SUPFAM" id="SSF51735">
    <property type="entry name" value="NAD(P)-binding Rossmann-fold domains"/>
    <property type="match status" value="1"/>
</dbReference>
<dbReference type="SMART" id="SM00829">
    <property type="entry name" value="PKS_ER"/>
    <property type="match status" value="1"/>
</dbReference>
<dbReference type="InterPro" id="IPR013149">
    <property type="entry name" value="ADH-like_C"/>
</dbReference>
<keyword evidence="3" id="KW-0560">Oxidoreductase</keyword>
<dbReference type="GO" id="GO:0016491">
    <property type="term" value="F:oxidoreductase activity"/>
    <property type="evidence" value="ECO:0007669"/>
    <property type="project" value="UniProtKB-KW"/>
</dbReference>
<comment type="cofactor">
    <cofactor evidence="4">
        <name>Zn(2+)</name>
        <dbReference type="ChEBI" id="CHEBI:29105"/>
    </cofactor>
</comment>
<dbReference type="Gene3D" id="3.40.50.720">
    <property type="entry name" value="NAD(P)-binding Rossmann-like Domain"/>
    <property type="match status" value="1"/>
</dbReference>
<feature type="domain" description="Enoyl reductase (ER)" evidence="5">
    <location>
        <begin position="7"/>
        <end position="342"/>
    </location>
</feature>
<evidence type="ECO:0000256" key="4">
    <source>
        <dbReference type="RuleBase" id="RU361277"/>
    </source>
</evidence>
<dbReference type="InterPro" id="IPR011032">
    <property type="entry name" value="GroES-like_sf"/>
</dbReference>
<dbReference type="GO" id="GO:0008270">
    <property type="term" value="F:zinc ion binding"/>
    <property type="evidence" value="ECO:0007669"/>
    <property type="project" value="InterPro"/>
</dbReference>
<dbReference type="Gene3D" id="3.90.180.10">
    <property type="entry name" value="Medium-chain alcohol dehydrogenases, catalytic domain"/>
    <property type="match status" value="1"/>
</dbReference>
<reference evidence="6 7" key="1">
    <citation type="journal article" date="2011" name="Stand. Genomic Sci.">
        <title>Non-contiguous finished genome sequence and contextual data of the filamentous soil bacterium Ktedonobacter racemifer type strain (SOSP1-21).</title>
        <authorList>
            <person name="Chang Y.J."/>
            <person name="Land M."/>
            <person name="Hauser L."/>
            <person name="Chertkov O."/>
            <person name="Del Rio T.G."/>
            <person name="Nolan M."/>
            <person name="Copeland A."/>
            <person name="Tice H."/>
            <person name="Cheng J.F."/>
            <person name="Lucas S."/>
            <person name="Han C."/>
            <person name="Goodwin L."/>
            <person name="Pitluck S."/>
            <person name="Ivanova N."/>
            <person name="Ovchinikova G."/>
            <person name="Pati A."/>
            <person name="Chen A."/>
            <person name="Palaniappan K."/>
            <person name="Mavromatis K."/>
            <person name="Liolios K."/>
            <person name="Brettin T."/>
            <person name="Fiebig A."/>
            <person name="Rohde M."/>
            <person name="Abt B."/>
            <person name="Goker M."/>
            <person name="Detter J.C."/>
            <person name="Woyke T."/>
            <person name="Bristow J."/>
            <person name="Eisen J.A."/>
            <person name="Markowitz V."/>
            <person name="Hugenholtz P."/>
            <person name="Kyrpides N.C."/>
            <person name="Klenk H.P."/>
            <person name="Lapidus A."/>
        </authorList>
    </citation>
    <scope>NUCLEOTIDE SEQUENCE [LARGE SCALE GENOMIC DNA]</scope>
    <source>
        <strain evidence="7">DSM 44963</strain>
    </source>
</reference>
<proteinExistence type="inferred from homology"/>
<keyword evidence="7" id="KW-1185">Reference proteome</keyword>
<evidence type="ECO:0000259" key="5">
    <source>
        <dbReference type="SMART" id="SM00829"/>
    </source>
</evidence>
<protein>
    <submittedName>
        <fullName evidence="6">Alcohol dehydrogenase GroES domain protein</fullName>
    </submittedName>
</protein>
<dbReference type="PROSITE" id="PS00059">
    <property type="entry name" value="ADH_ZINC"/>
    <property type="match status" value="1"/>
</dbReference>
<dbReference type="RefSeq" id="WP_007911602.1">
    <property type="nucleotide sequence ID" value="NZ_ADVG01000002.1"/>
</dbReference>
<dbReference type="InParanoid" id="D6TMA6"/>
<dbReference type="Proteomes" id="UP000004508">
    <property type="component" value="Unassembled WGS sequence"/>
</dbReference>
<dbReference type="EMBL" id="ADVG01000002">
    <property type="protein sequence ID" value="EFH86906.1"/>
    <property type="molecule type" value="Genomic_DNA"/>
</dbReference>
<keyword evidence="2 4" id="KW-0862">Zinc</keyword>
<dbReference type="Pfam" id="PF08240">
    <property type="entry name" value="ADH_N"/>
    <property type="match status" value="1"/>
</dbReference>
<organism evidence="6 7">
    <name type="scientific">Ktedonobacter racemifer DSM 44963</name>
    <dbReference type="NCBI Taxonomy" id="485913"/>
    <lineage>
        <taxon>Bacteria</taxon>
        <taxon>Bacillati</taxon>
        <taxon>Chloroflexota</taxon>
        <taxon>Ktedonobacteria</taxon>
        <taxon>Ktedonobacterales</taxon>
        <taxon>Ktedonobacteraceae</taxon>
        <taxon>Ktedonobacter</taxon>
    </lineage>
</organism>
<evidence type="ECO:0000256" key="2">
    <source>
        <dbReference type="ARBA" id="ARBA00022833"/>
    </source>
</evidence>
<dbReference type="InterPro" id="IPR013154">
    <property type="entry name" value="ADH-like_N"/>
</dbReference>
<evidence type="ECO:0000256" key="1">
    <source>
        <dbReference type="ARBA" id="ARBA00022723"/>
    </source>
</evidence>
<sequence length="350" mass="37975">MKAVIYHAHDHIAIEQLPVPAINDHELLVRVHGCGLCGSDILKITRQAPAPVILGHELVGTIIAQGRAVDTFHVGERVVVAHHVPCGECHYCRRGNVSMCASFKTSNIDPCGLAEYIRVPAPHVQQATLVLPSTLSDEEGSFTEPLACCVRAVRRTPLHDGDTLLVMGLGSIGLLMLQAIKALSKRAGLNCQVYGVDLLDERLQLARTLGADEVFHAPSEPEGLHTLLSPLTAGRGADAVLLTVPGMQPFQQGLASLRAGGALHIFAAHADTVPFAPELVYQRELTLLSTYSSSPEDLRIALDLLNTREVRVAKIISHRLPLERFHEGLRLMQQRSALKIFFQIAGETNV</sequence>
<dbReference type="eggNOG" id="COG1063">
    <property type="taxonomic scope" value="Bacteria"/>
</dbReference>
<dbReference type="InterPro" id="IPR020843">
    <property type="entry name" value="ER"/>
</dbReference>
<dbReference type="AlphaFoldDB" id="D6TMA6"/>
<keyword evidence="1 4" id="KW-0479">Metal-binding</keyword>
<evidence type="ECO:0000313" key="6">
    <source>
        <dbReference type="EMBL" id="EFH86906.1"/>
    </source>
</evidence>
<dbReference type="SUPFAM" id="SSF50129">
    <property type="entry name" value="GroES-like"/>
    <property type="match status" value="1"/>
</dbReference>
<dbReference type="InterPro" id="IPR036291">
    <property type="entry name" value="NAD(P)-bd_dom_sf"/>
</dbReference>
<comment type="similarity">
    <text evidence="4">Belongs to the zinc-containing alcohol dehydrogenase family.</text>
</comment>
<dbReference type="InterPro" id="IPR050129">
    <property type="entry name" value="Zn_alcohol_dh"/>
</dbReference>
<evidence type="ECO:0000256" key="3">
    <source>
        <dbReference type="ARBA" id="ARBA00023002"/>
    </source>
</evidence>
<accession>D6TMA6</accession>
<dbReference type="OrthoDB" id="9777057at2"/>
<dbReference type="InterPro" id="IPR002328">
    <property type="entry name" value="ADH_Zn_CS"/>
</dbReference>
<gene>
    <name evidence="6" type="ORF">Krac_8224</name>
</gene>
<dbReference type="STRING" id="485913.Krac_8224"/>
<name>D6TMA6_KTERA</name>
<evidence type="ECO:0000313" key="7">
    <source>
        <dbReference type="Proteomes" id="UP000004508"/>
    </source>
</evidence>
<dbReference type="Pfam" id="PF00107">
    <property type="entry name" value="ADH_zinc_N"/>
    <property type="match status" value="1"/>
</dbReference>
<comment type="caution">
    <text evidence="6">The sequence shown here is derived from an EMBL/GenBank/DDBJ whole genome shotgun (WGS) entry which is preliminary data.</text>
</comment>